<evidence type="ECO:0000256" key="1">
    <source>
        <dbReference type="SAM" id="MobiDB-lite"/>
    </source>
</evidence>
<feature type="compositionally biased region" description="Basic residues" evidence="1">
    <location>
        <begin position="37"/>
        <end position="77"/>
    </location>
</feature>
<sequence>GIPFSASQRSVDSATSIQPLEASEKRRIRSQAGHAWHTGHTRHTRHTGHTRHTVHAHSSHTRHRRLLSRRVYSGRHRYQSDQDGDEEGSGEELHCVECEL</sequence>
<reference evidence="2" key="2">
    <citation type="submission" date="2014-07" db="EMBL/GenBank/DDBJ databases">
        <authorList>
            <person name="Hull J."/>
        </authorList>
    </citation>
    <scope>NUCLEOTIDE SEQUENCE</scope>
</reference>
<feature type="compositionally biased region" description="Basic and acidic residues" evidence="1">
    <location>
        <begin position="91"/>
        <end position="100"/>
    </location>
</feature>
<reference evidence="2" key="1">
    <citation type="journal article" date="2014" name="PLoS ONE">
        <title>Transcriptome-Based Identification of ABC Transporters in the Western Tarnished Plant Bug Lygus hesperus.</title>
        <authorList>
            <person name="Hull J.J."/>
            <person name="Chaney K."/>
            <person name="Geib S.M."/>
            <person name="Fabrick J.A."/>
            <person name="Brent C.S."/>
            <person name="Walsh D."/>
            <person name="Lavine L.C."/>
        </authorList>
    </citation>
    <scope>NUCLEOTIDE SEQUENCE</scope>
</reference>
<protein>
    <submittedName>
        <fullName evidence="2">CWF19-like protein 2</fullName>
    </submittedName>
</protein>
<organism evidence="2">
    <name type="scientific">Lygus hesperus</name>
    <name type="common">Western plant bug</name>
    <dbReference type="NCBI Taxonomy" id="30085"/>
    <lineage>
        <taxon>Eukaryota</taxon>
        <taxon>Metazoa</taxon>
        <taxon>Ecdysozoa</taxon>
        <taxon>Arthropoda</taxon>
        <taxon>Hexapoda</taxon>
        <taxon>Insecta</taxon>
        <taxon>Pterygota</taxon>
        <taxon>Neoptera</taxon>
        <taxon>Paraneoptera</taxon>
        <taxon>Hemiptera</taxon>
        <taxon>Heteroptera</taxon>
        <taxon>Panheteroptera</taxon>
        <taxon>Cimicomorpha</taxon>
        <taxon>Miridae</taxon>
        <taxon>Mirini</taxon>
        <taxon>Lygus</taxon>
    </lineage>
</organism>
<feature type="non-terminal residue" evidence="2">
    <location>
        <position position="1"/>
    </location>
</feature>
<dbReference type="AlphaFoldDB" id="A0A0A9Y5W7"/>
<evidence type="ECO:0000313" key="2">
    <source>
        <dbReference type="EMBL" id="JAG24935.1"/>
    </source>
</evidence>
<feature type="compositionally biased region" description="Polar residues" evidence="1">
    <location>
        <begin position="1"/>
        <end position="18"/>
    </location>
</feature>
<gene>
    <name evidence="2" type="primary">cwf19l2_0</name>
    <name evidence="2" type="ORF">CM83_102986</name>
</gene>
<name>A0A0A9Y5W7_LYGHE</name>
<dbReference type="EMBL" id="GBHO01018669">
    <property type="protein sequence ID" value="JAG24935.1"/>
    <property type="molecule type" value="Transcribed_RNA"/>
</dbReference>
<proteinExistence type="predicted"/>
<accession>A0A0A9Y5W7</accession>
<feature type="region of interest" description="Disordered" evidence="1">
    <location>
        <begin position="1"/>
        <end position="100"/>
    </location>
</feature>
<feature type="non-terminal residue" evidence="2">
    <location>
        <position position="100"/>
    </location>
</feature>